<reference evidence="1 2" key="1">
    <citation type="submission" date="2015-11" db="EMBL/GenBank/DDBJ databases">
        <title>Genomic analysis of 38 Legionella species identifies large and diverse effector repertoires.</title>
        <authorList>
            <person name="Burstein D."/>
            <person name="Amaro F."/>
            <person name="Zusman T."/>
            <person name="Lifshitz Z."/>
            <person name="Cohen O."/>
            <person name="Gilbert J.A."/>
            <person name="Pupko T."/>
            <person name="Shuman H.A."/>
            <person name="Segal G."/>
        </authorList>
    </citation>
    <scope>NUCLEOTIDE SEQUENCE [LARGE SCALE GENOMIC DNA]</scope>
    <source>
        <strain evidence="1 2">PX-1-G2-E2</strain>
    </source>
</reference>
<organism evidence="1 2">
    <name type="scientific">Legionella maceachernii</name>
    <dbReference type="NCBI Taxonomy" id="466"/>
    <lineage>
        <taxon>Bacteria</taxon>
        <taxon>Pseudomonadati</taxon>
        <taxon>Pseudomonadota</taxon>
        <taxon>Gammaproteobacteria</taxon>
        <taxon>Legionellales</taxon>
        <taxon>Legionellaceae</taxon>
        <taxon>Legionella</taxon>
    </lineage>
</organism>
<dbReference type="Proteomes" id="UP000054908">
    <property type="component" value="Unassembled WGS sequence"/>
</dbReference>
<proteinExistence type="predicted"/>
<comment type="caution">
    <text evidence="1">The sequence shown here is derived from an EMBL/GenBank/DDBJ whole genome shotgun (WGS) entry which is preliminary data.</text>
</comment>
<sequence length="66" mass="7585">MELLATIDWLIEQDKCAPDTTSLLQGLTYWKNDLAAQKKIRLFNKDAISIALNKLQCMQSEINRNC</sequence>
<dbReference type="EMBL" id="LNYL01000004">
    <property type="protein sequence ID" value="KTD31583.1"/>
    <property type="molecule type" value="Genomic_DNA"/>
</dbReference>
<name>A0A0W0WGW0_9GAMM</name>
<keyword evidence="2" id="KW-1185">Reference proteome</keyword>
<evidence type="ECO:0000313" key="1">
    <source>
        <dbReference type="EMBL" id="KTD31583.1"/>
    </source>
</evidence>
<accession>A0A0W0WGW0</accession>
<dbReference type="AlphaFoldDB" id="A0A0W0WGW0"/>
<evidence type="ECO:0000313" key="2">
    <source>
        <dbReference type="Proteomes" id="UP000054908"/>
    </source>
</evidence>
<dbReference type="STRING" id="466.Lmac_0167"/>
<gene>
    <name evidence="1" type="ORF">Lmac_0167</name>
</gene>
<protein>
    <submittedName>
        <fullName evidence="1">Uncharacterized protein</fullName>
    </submittedName>
</protein>
<dbReference type="RefSeq" id="WP_058451008.1">
    <property type="nucleotide sequence ID" value="NZ_CAAAIB010000001.1"/>
</dbReference>
<dbReference type="PATRIC" id="fig|466.6.peg.179"/>